<accession>A0A6G0TV46</accession>
<keyword evidence="2" id="KW-1185">Reference proteome</keyword>
<proteinExistence type="predicted"/>
<organism evidence="1 2">
    <name type="scientific">Aphis glycines</name>
    <name type="common">Soybean aphid</name>
    <dbReference type="NCBI Taxonomy" id="307491"/>
    <lineage>
        <taxon>Eukaryota</taxon>
        <taxon>Metazoa</taxon>
        <taxon>Ecdysozoa</taxon>
        <taxon>Arthropoda</taxon>
        <taxon>Hexapoda</taxon>
        <taxon>Insecta</taxon>
        <taxon>Pterygota</taxon>
        <taxon>Neoptera</taxon>
        <taxon>Paraneoptera</taxon>
        <taxon>Hemiptera</taxon>
        <taxon>Sternorrhyncha</taxon>
        <taxon>Aphidomorpha</taxon>
        <taxon>Aphidoidea</taxon>
        <taxon>Aphididae</taxon>
        <taxon>Aphidini</taxon>
        <taxon>Aphis</taxon>
        <taxon>Aphis</taxon>
    </lineage>
</organism>
<name>A0A6G0TV46_APHGL</name>
<sequence>MTQTQNRNETTYKTSSLKIRTFSVITQCLDDQLRNETVMYNNNNNSYIVMNPEKKQCALQHLLRHNFSQPLFDLIISMNHTLNISYTLNVFSVIHNHYQKLRSWLNSGLVIPLNFHIIITNCCQSKNKKKDSERSDECIDFTMIIICRNNASISNFWGGFQWQMKKMCAQKNYFKILKNVIQVWLTIIIKELNFLDIQCNINCKLAETGFPRLLTARGKKSQILCTICKHSVFGNRYLVRNSLLRTLRDDQIS</sequence>
<evidence type="ECO:0000313" key="1">
    <source>
        <dbReference type="EMBL" id="KAE9538132.1"/>
    </source>
</evidence>
<evidence type="ECO:0000313" key="2">
    <source>
        <dbReference type="Proteomes" id="UP000475862"/>
    </source>
</evidence>
<dbReference type="EMBL" id="VYZN01000017">
    <property type="protein sequence ID" value="KAE9538132.1"/>
    <property type="molecule type" value="Genomic_DNA"/>
</dbReference>
<reference evidence="1 2" key="1">
    <citation type="submission" date="2019-08" db="EMBL/GenBank/DDBJ databases">
        <title>The genome of the soybean aphid Biotype 1, its phylome, world population structure and adaptation to the North American continent.</title>
        <authorList>
            <person name="Giordano R."/>
            <person name="Donthu R.K."/>
            <person name="Hernandez A.G."/>
            <person name="Wright C.L."/>
            <person name="Zimin A.V."/>
        </authorList>
    </citation>
    <scope>NUCLEOTIDE SEQUENCE [LARGE SCALE GENOMIC DNA]</scope>
    <source>
        <tissue evidence="1">Whole aphids</tissue>
    </source>
</reference>
<protein>
    <submittedName>
        <fullName evidence="1">Uncharacterized protein</fullName>
    </submittedName>
</protein>
<dbReference type="Proteomes" id="UP000475862">
    <property type="component" value="Unassembled WGS sequence"/>
</dbReference>
<gene>
    <name evidence="1" type="ORF">AGLY_006104</name>
</gene>
<dbReference type="AlphaFoldDB" id="A0A6G0TV46"/>
<comment type="caution">
    <text evidence="1">The sequence shown here is derived from an EMBL/GenBank/DDBJ whole genome shotgun (WGS) entry which is preliminary data.</text>
</comment>